<dbReference type="InterPro" id="IPR025141">
    <property type="entry name" value="DUF4082"/>
</dbReference>
<dbReference type="GO" id="GO:0005509">
    <property type="term" value="F:calcium ion binding"/>
    <property type="evidence" value="ECO:0007669"/>
    <property type="project" value="InterPro"/>
</dbReference>
<dbReference type="InterPro" id="IPR036116">
    <property type="entry name" value="FN3_sf"/>
</dbReference>
<name>A0A8J7IZY8_9BACT</name>
<accession>A0A8J7IZY8</accession>
<dbReference type="SMART" id="SM00060">
    <property type="entry name" value="FN3"/>
    <property type="match status" value="1"/>
</dbReference>
<dbReference type="Proteomes" id="UP000636888">
    <property type="component" value="Unassembled WGS sequence"/>
</dbReference>
<dbReference type="InterPro" id="IPR015919">
    <property type="entry name" value="Cadherin-like_sf"/>
</dbReference>
<dbReference type="InterPro" id="IPR013783">
    <property type="entry name" value="Ig-like_fold"/>
</dbReference>
<dbReference type="RefSeq" id="WP_199384637.1">
    <property type="nucleotide sequence ID" value="NZ_JAEMHM010000010.1"/>
</dbReference>
<organism evidence="2 3">
    <name type="scientific">Geomesophilobacter sediminis</name>
    <dbReference type="NCBI Taxonomy" id="2798584"/>
    <lineage>
        <taxon>Bacteria</taxon>
        <taxon>Pseudomonadati</taxon>
        <taxon>Thermodesulfobacteriota</taxon>
        <taxon>Desulfuromonadia</taxon>
        <taxon>Geobacterales</taxon>
        <taxon>Geobacteraceae</taxon>
        <taxon>Geomesophilobacter</taxon>
    </lineage>
</organism>
<evidence type="ECO:0000259" key="1">
    <source>
        <dbReference type="PROSITE" id="PS50853"/>
    </source>
</evidence>
<dbReference type="InterPro" id="IPR008964">
    <property type="entry name" value="Invasin/intimin_cell_adhesion"/>
</dbReference>
<dbReference type="Pfam" id="PF13313">
    <property type="entry name" value="DUF4082"/>
    <property type="match status" value="1"/>
</dbReference>
<comment type="caution">
    <text evidence="2">The sequence shown here is derived from an EMBL/GenBank/DDBJ whole genome shotgun (WGS) entry which is preliminary data.</text>
</comment>
<dbReference type="InterPro" id="IPR003961">
    <property type="entry name" value="FN3_dom"/>
</dbReference>
<dbReference type="SUPFAM" id="SSF49313">
    <property type="entry name" value="Cadherin-like"/>
    <property type="match status" value="1"/>
</dbReference>
<keyword evidence="3" id="KW-1185">Reference proteome</keyword>
<feature type="domain" description="Fibronectin type-III" evidence="1">
    <location>
        <begin position="1150"/>
        <end position="1235"/>
    </location>
</feature>
<dbReference type="Pfam" id="PF05345">
    <property type="entry name" value="He_PIG"/>
    <property type="match status" value="1"/>
</dbReference>
<dbReference type="Gene3D" id="2.60.40.1080">
    <property type="match status" value="1"/>
</dbReference>
<dbReference type="SMART" id="SM00635">
    <property type="entry name" value="BID_2"/>
    <property type="match status" value="1"/>
</dbReference>
<dbReference type="SUPFAM" id="SSF49265">
    <property type="entry name" value="Fibronectin type III"/>
    <property type="match status" value="1"/>
</dbReference>
<dbReference type="InterPro" id="IPR003343">
    <property type="entry name" value="Big_2"/>
</dbReference>
<dbReference type="PROSITE" id="PS50853">
    <property type="entry name" value="FN3"/>
    <property type="match status" value="1"/>
</dbReference>
<protein>
    <submittedName>
        <fullName evidence="2">DUF4082 domain-containing protein</fullName>
    </submittedName>
</protein>
<dbReference type="SUPFAM" id="SSF49373">
    <property type="entry name" value="Invasin/intimin cell-adhesion fragments"/>
    <property type="match status" value="1"/>
</dbReference>
<dbReference type="Gene3D" id="2.60.40.10">
    <property type="entry name" value="Immunoglobulins"/>
    <property type="match status" value="3"/>
</dbReference>
<dbReference type="CDD" id="cd00063">
    <property type="entry name" value="FN3"/>
    <property type="match status" value="1"/>
</dbReference>
<proteinExistence type="predicted"/>
<evidence type="ECO:0000313" key="2">
    <source>
        <dbReference type="EMBL" id="MBJ6725747.1"/>
    </source>
</evidence>
<dbReference type="Pfam" id="PF02368">
    <property type="entry name" value="Big_2"/>
    <property type="match status" value="1"/>
</dbReference>
<reference evidence="2" key="1">
    <citation type="submission" date="2020-12" db="EMBL/GenBank/DDBJ databases">
        <title>Geomonas sp. Red875, isolated from river sediment.</title>
        <authorList>
            <person name="Xu Z."/>
            <person name="Zhang Z."/>
            <person name="Masuda Y."/>
            <person name="Itoh H."/>
            <person name="Senoo K."/>
        </authorList>
    </citation>
    <scope>NUCLEOTIDE SEQUENCE</scope>
    <source>
        <strain evidence="2">Red875</strain>
    </source>
</reference>
<sequence>MTVRTLFLLGIIFALLTGALSALPARGDVLNGHNVVLDGSGAIVPWSTDPALGYDEVTRLAWNYLVHSVPNDPATGMPMYYSRSDLYPDTQQAINWPSNPAGMYAMLVESALKYYAYSGDLGPVQLAENVATALLDHGMTTAGWAWANVPYASGDSGSLTYRGASYGDTSGIGDGTGAIEPDKLGEMGAAWLQLYRFDGNTRFRDAAVAAADALAAHVRAGNATQSPWPFRVYAQSGTVREEYCADVIGPIALFDGLIGLGLGNTAAYATARQTAWTWLMTYPMQNNVWANYFEDMALRSDTTNVNNYNALMTARYLLEHPEFDSSWETKVRGIISWVETTFGVPAYGATTISEQALFWHPMGSHTSRYASVNALLYEKTADPAAREKGYRALNWATYMARPSGVVIDGPEVNTQWFTDGYGDYVRHFLTAMGAVPEWAPAGVNHLLRSTSVVKSVTYAPLSITYTTADPASTEVLRTISMPVSVSADGVSLPQRSDLTAAGWTFDPALKVLRIRHDAGTTVAITQAVASIAVTPTGQALSTGAKLQLQATGTFPDDGPIDVTALAAWSSSDNAVATVNASGLVTGVAPGTATITASLGGVTGTASLTVQAEPLAITTTVLPGATLGVPYATTLAATGGILPYAWSVADGVLPPGLSLDRSRGTLSGTPAAAGSFTFTIEAADASTPAQTARKGFGIAVAGLSTIWPAGAVPGVVDSGPDSPVELGVKFRSDSSGYVLGIRYYKAARNTGTHVANLWSTNGTRMATATFTGEGASGWQQVNFATPVPVTGGTVYVASYHTNAGYYSCDQYFFSGKGVDAPPLHALADGSAGGDGVYAYGTNSSYPSQSWRSANYWVDVVYSAVPPADTTAPTVTAFTLPASSTSLTVALSIAATDNVGVTGFLVTGSAAVPSPDAAGWSLSAPTSYTFTTQGSQTLYAWAKDAAGNVSAGRSATVLVDATVPTVTAFTLPASATSLTVPITTFTAADNIGISGYLVTESATPPAANAAGWSAAAPASFTFASAGNKTLYAWAKDTVGNVSQPLSGQVVVSVPDTTAPTVTAFTVPGTSGSYTVAISSFTATDNIGVTGYLVTESATRPAPGAAWSITAPTAYSFASEGRKTLYAWATDAAGNVSASRSASVIVDLTPPTVPTGLTASAASATVVNLAWTASTDVIGVAGYRILRGGVQIGTSATTSYVDATAAPATAYSYTVRAYDATGNVSADSTSATVTTPAASSAPVLDVAVTTKQSNRTTTITSPRFSTAQPNEFLVAFIASDGPNRAGSQLISSVSGGSLTWTLQARANGQAGTAEIWTARATTALTNVTVTARRQTSAACGMITVAAFRGASSTVNGAAASASAASGAPTITLASTRAGSIVWAVGDDWDHAVARTVAAGQVELTEYLAPVGDTFWVQYRSAPTASAGESVTLSCTAPSSDRWNFAAIEIVPQ</sequence>
<dbReference type="EMBL" id="JAEMHM010000010">
    <property type="protein sequence ID" value="MBJ6725747.1"/>
    <property type="molecule type" value="Genomic_DNA"/>
</dbReference>
<dbReference type="GO" id="GO:0016020">
    <property type="term" value="C:membrane"/>
    <property type="evidence" value="ECO:0007669"/>
    <property type="project" value="InterPro"/>
</dbReference>
<gene>
    <name evidence="2" type="ORF">JFN93_13585</name>
</gene>
<evidence type="ECO:0000313" key="3">
    <source>
        <dbReference type="Proteomes" id="UP000636888"/>
    </source>
</evidence>